<dbReference type="Proteomes" id="UP000270094">
    <property type="component" value="Unassembled WGS sequence"/>
</dbReference>
<name>A0A3P7IUR4_STRVU</name>
<dbReference type="OrthoDB" id="5812413at2759"/>
<sequence>MKTITPAPVPKTYIRMPRRGFPPNPMPENYVRLDQITDELYDMFCKEVIDEVEQECSAQERKLLDNMSSSGDFGAAVDFYDEILGELPVVMVHMRTSKVFLSPSLREKCIEKVIAVKKSEPSPICAALAHIQQLFVGFPPEIRLRHMLVAELERQEPGTLSEDDKRIMALPPSARFTARPKCNSRELVVPVWIASSSIEIWWLGIASPPLQYATDYQLDPAKNIKQV</sequence>
<reference evidence="1 2" key="1">
    <citation type="submission" date="2018-11" db="EMBL/GenBank/DDBJ databases">
        <authorList>
            <consortium name="Pathogen Informatics"/>
        </authorList>
    </citation>
    <scope>NUCLEOTIDE SEQUENCE [LARGE SCALE GENOMIC DNA]</scope>
</reference>
<evidence type="ECO:0000313" key="1">
    <source>
        <dbReference type="EMBL" id="VDM76800.1"/>
    </source>
</evidence>
<evidence type="ECO:0000313" key="2">
    <source>
        <dbReference type="Proteomes" id="UP000270094"/>
    </source>
</evidence>
<dbReference type="EMBL" id="UYYB01097755">
    <property type="protein sequence ID" value="VDM76800.1"/>
    <property type="molecule type" value="Genomic_DNA"/>
</dbReference>
<gene>
    <name evidence="1" type="ORF">SVUK_LOCUS11798</name>
</gene>
<accession>A0A3P7IUR4</accession>
<keyword evidence="2" id="KW-1185">Reference proteome</keyword>
<proteinExistence type="predicted"/>
<protein>
    <submittedName>
        <fullName evidence="1">Uncharacterized protein</fullName>
    </submittedName>
</protein>
<organism evidence="1 2">
    <name type="scientific">Strongylus vulgaris</name>
    <name type="common">Blood worm</name>
    <dbReference type="NCBI Taxonomy" id="40348"/>
    <lineage>
        <taxon>Eukaryota</taxon>
        <taxon>Metazoa</taxon>
        <taxon>Ecdysozoa</taxon>
        <taxon>Nematoda</taxon>
        <taxon>Chromadorea</taxon>
        <taxon>Rhabditida</taxon>
        <taxon>Rhabditina</taxon>
        <taxon>Rhabditomorpha</taxon>
        <taxon>Strongyloidea</taxon>
        <taxon>Strongylidae</taxon>
        <taxon>Strongylus</taxon>
    </lineage>
</organism>
<dbReference type="AlphaFoldDB" id="A0A3P7IUR4"/>